<dbReference type="EMBL" id="PEVY01000088">
    <property type="protein sequence ID" value="PIU74790.1"/>
    <property type="molecule type" value="Genomic_DNA"/>
</dbReference>
<organism evidence="1 2">
    <name type="scientific">Candidatus Portnoybacteria bacterium CG06_land_8_20_14_3_00_39_12</name>
    <dbReference type="NCBI Taxonomy" id="1974809"/>
    <lineage>
        <taxon>Bacteria</taxon>
        <taxon>Candidatus Portnoyibacteriota</taxon>
    </lineage>
</organism>
<dbReference type="AlphaFoldDB" id="A0A2M7AVX2"/>
<gene>
    <name evidence="1" type="ORF">COS76_04190</name>
</gene>
<evidence type="ECO:0008006" key="3">
    <source>
        <dbReference type="Google" id="ProtNLM"/>
    </source>
</evidence>
<dbReference type="Proteomes" id="UP000228775">
    <property type="component" value="Unassembled WGS sequence"/>
</dbReference>
<evidence type="ECO:0000313" key="1">
    <source>
        <dbReference type="EMBL" id="PIU74790.1"/>
    </source>
</evidence>
<comment type="caution">
    <text evidence="1">The sequence shown here is derived from an EMBL/GenBank/DDBJ whole genome shotgun (WGS) entry which is preliminary data.</text>
</comment>
<name>A0A2M7AVX2_9BACT</name>
<dbReference type="CDD" id="cd22784">
    <property type="entry name" value="DPBB_MltA_YuiC-like"/>
    <property type="match status" value="1"/>
</dbReference>
<evidence type="ECO:0000313" key="2">
    <source>
        <dbReference type="Proteomes" id="UP000228775"/>
    </source>
</evidence>
<proteinExistence type="predicted"/>
<accession>A0A2M7AVX2</accession>
<reference evidence="2" key="1">
    <citation type="submission" date="2017-09" db="EMBL/GenBank/DDBJ databases">
        <title>Depth-based differentiation of microbial function through sediment-hosted aquifers and enrichment of novel symbionts in the deep terrestrial subsurface.</title>
        <authorList>
            <person name="Probst A.J."/>
            <person name="Ladd B."/>
            <person name="Jarett J.K."/>
            <person name="Geller-Mcgrath D.E."/>
            <person name="Sieber C.M.K."/>
            <person name="Emerson J.B."/>
            <person name="Anantharaman K."/>
            <person name="Thomas B.C."/>
            <person name="Malmstrom R."/>
            <person name="Stieglmeier M."/>
            <person name="Klingl A."/>
            <person name="Woyke T."/>
            <person name="Ryan C.M."/>
            <person name="Banfield J.F."/>
        </authorList>
    </citation>
    <scope>NUCLEOTIDE SEQUENCE [LARGE SCALE GENOMIC DNA]</scope>
</reference>
<protein>
    <recommendedName>
        <fullName evidence="3">3D domain-containing protein</fullName>
    </recommendedName>
</protein>
<sequence length="196" mass="21164">MNTNNLTLIAKIKYGLSMVVLIGVLSQILMPQTVLAFLGGADIYIDPALNEADFSESNALPISQDCALVAMATTESPVYRLAASMGLPKKIGTTLVAGKVVGQRWAIVTAYSSTVDQCDASPFITAKGTMVRDGIVATNFLPFGTKITFPLLFPGKVFVVEDRMALKNSHKVDIWFPSRGEAIQFGVKYTQIEVVQ</sequence>